<organism evidence="2 3">
    <name type="scientific">Prorocentrum cordatum</name>
    <dbReference type="NCBI Taxonomy" id="2364126"/>
    <lineage>
        <taxon>Eukaryota</taxon>
        <taxon>Sar</taxon>
        <taxon>Alveolata</taxon>
        <taxon>Dinophyceae</taxon>
        <taxon>Prorocentrales</taxon>
        <taxon>Prorocentraceae</taxon>
        <taxon>Prorocentrum</taxon>
    </lineage>
</organism>
<gene>
    <name evidence="2" type="ORF">PCOR1329_LOCUS12783</name>
</gene>
<reference evidence="2" key="1">
    <citation type="submission" date="2023-10" db="EMBL/GenBank/DDBJ databases">
        <authorList>
            <person name="Chen Y."/>
            <person name="Shah S."/>
            <person name="Dougan E. K."/>
            <person name="Thang M."/>
            <person name="Chan C."/>
        </authorList>
    </citation>
    <scope>NUCLEOTIDE SEQUENCE [LARGE SCALE GENOMIC DNA]</scope>
</reference>
<feature type="transmembrane region" description="Helical" evidence="1">
    <location>
        <begin position="171"/>
        <end position="191"/>
    </location>
</feature>
<accession>A0ABN9QRI9</accession>
<evidence type="ECO:0000313" key="2">
    <source>
        <dbReference type="EMBL" id="CAK0806626.1"/>
    </source>
</evidence>
<dbReference type="EMBL" id="CAUYUJ010003756">
    <property type="protein sequence ID" value="CAK0806626.1"/>
    <property type="molecule type" value="Genomic_DNA"/>
</dbReference>
<feature type="transmembrane region" description="Helical" evidence="1">
    <location>
        <begin position="197"/>
        <end position="216"/>
    </location>
</feature>
<evidence type="ECO:0000313" key="3">
    <source>
        <dbReference type="Proteomes" id="UP001189429"/>
    </source>
</evidence>
<name>A0ABN9QRI9_9DINO</name>
<keyword evidence="1" id="KW-0472">Membrane</keyword>
<keyword evidence="1" id="KW-0812">Transmembrane</keyword>
<proteinExistence type="predicted"/>
<dbReference type="Proteomes" id="UP001189429">
    <property type="component" value="Unassembled WGS sequence"/>
</dbReference>
<sequence>VKELLHELPDDWDVCLLGAVGCVDPVKEPIHMQVYGLIVGGWHPSPGKSRLVSKNVFVPYKPAGTHAYMVSQRGAAKMLKRNPKARYHVDVTAWSQQDLNLYAAKDFLATQRFGDDTTVSKTGKPLTEGFLRWIWTISGIGSMGSRAGVENLTWAWKVALFSIPLPFGRHVIVETGPASIPFLAVMIVGAATRNLKLIGGALTYFTILISIIRALAGNFNLVPLGSLALTSGALLLRG</sequence>
<evidence type="ECO:0000256" key="1">
    <source>
        <dbReference type="SAM" id="Phobius"/>
    </source>
</evidence>
<comment type="caution">
    <text evidence="2">The sequence shown here is derived from an EMBL/GenBank/DDBJ whole genome shotgun (WGS) entry which is preliminary data.</text>
</comment>
<keyword evidence="3" id="KW-1185">Reference proteome</keyword>
<protein>
    <submittedName>
        <fullName evidence="2">Uncharacterized protein</fullName>
    </submittedName>
</protein>
<keyword evidence="1" id="KW-1133">Transmembrane helix</keyword>
<feature type="non-terminal residue" evidence="2">
    <location>
        <position position="1"/>
    </location>
</feature>